<evidence type="ECO:0000313" key="8">
    <source>
        <dbReference type="Proteomes" id="UP000034150"/>
    </source>
</evidence>
<dbReference type="Proteomes" id="UP000294952">
    <property type="component" value="Unassembled WGS sequence"/>
</dbReference>
<dbReference type="RefSeq" id="WP_046365512.1">
    <property type="nucleotide sequence ID" value="NZ_JYNU01000008.1"/>
</dbReference>
<gene>
    <name evidence="7" type="ORF">EUA04_12210</name>
    <name evidence="6" type="ORF">MOBUDSM44075_01506</name>
    <name evidence="5" type="ORF">WN67_23690</name>
</gene>
<dbReference type="STRING" id="1807.MOBUDSM44075_01506"/>
<comment type="caution">
    <text evidence="6">The sequence shown here is derived from an EMBL/GenBank/DDBJ whole genome shotgun (WGS) entry which is preliminary data.</text>
</comment>
<accession>A0A0J6W8Z3</accession>
<evidence type="ECO:0000256" key="3">
    <source>
        <dbReference type="SAM" id="SignalP"/>
    </source>
</evidence>
<dbReference type="EMBL" id="SDLP01000003">
    <property type="protein sequence ID" value="TDL08216.1"/>
    <property type="molecule type" value="Genomic_DNA"/>
</dbReference>
<feature type="chain" id="PRO_5041793634" description="Low molecular weight antigen MTB12-like C-terminal domain-containing protein" evidence="3">
    <location>
        <begin position="21"/>
        <end position="162"/>
    </location>
</feature>
<evidence type="ECO:0000313" key="7">
    <source>
        <dbReference type="EMBL" id="TDL08216.1"/>
    </source>
</evidence>
<evidence type="ECO:0000313" key="5">
    <source>
        <dbReference type="EMBL" id="KKE99512.1"/>
    </source>
</evidence>
<dbReference type="OrthoDB" id="4640894at2"/>
<feature type="domain" description="Low molecular weight antigen MTB12-like C-terminal" evidence="4">
    <location>
        <begin position="91"/>
        <end position="161"/>
    </location>
</feature>
<dbReference type="EMBL" id="LAUZ02000099">
    <property type="protein sequence ID" value="KKE99512.1"/>
    <property type="molecule type" value="Genomic_DNA"/>
</dbReference>
<name>A0A0J6W8Z3_9MYCO</name>
<dbReference type="Pfam" id="PF26580">
    <property type="entry name" value="Mtb12_C"/>
    <property type="match status" value="1"/>
</dbReference>
<keyword evidence="1 3" id="KW-0732">Signal</keyword>
<evidence type="ECO:0000313" key="10">
    <source>
        <dbReference type="Proteomes" id="UP000294952"/>
    </source>
</evidence>
<comment type="similarity">
    <text evidence="2">Belongs to the MTB12 family.</text>
</comment>
<dbReference type="AlphaFoldDB" id="A0A0J6W8Z3"/>
<feature type="signal peptide" evidence="3">
    <location>
        <begin position="1"/>
        <end position="20"/>
    </location>
</feature>
<dbReference type="Proteomes" id="UP000034150">
    <property type="component" value="Unassembled WGS sequence"/>
</dbReference>
<protein>
    <recommendedName>
        <fullName evidence="4">Low molecular weight antigen MTB12-like C-terminal domain-containing protein</fullName>
    </recommendedName>
</protein>
<proteinExistence type="inferred from homology"/>
<dbReference type="EMBL" id="JYNU01000008">
    <property type="protein sequence ID" value="KMO79014.1"/>
    <property type="molecule type" value="Genomic_DNA"/>
</dbReference>
<sequence length="162" mass="15787" precursor="true">MTLKSLFTSVTAGTAAAALAGAAAVGVTSIAVGAGVAAADPVVVNAPLAPAPELAGPLQQTVNVLGSGGSFSGKQAYVQDLGRIGGIGVSAKYNSAVQKGYLPLTATVADVDVNGNVATANVTATLPTGESRTMPLSFVQGPSPTGWQLSQSSLFTLAGMLG</sequence>
<evidence type="ECO:0000313" key="6">
    <source>
        <dbReference type="EMBL" id="KMO79014.1"/>
    </source>
</evidence>
<reference evidence="7 10" key="3">
    <citation type="submission" date="2019-01" db="EMBL/GenBank/DDBJ databases">
        <title>High-quality-draft genome sequences of five non-tuberculosis mycobacteriaceae isolated from a nosocomial environment.</title>
        <authorList>
            <person name="Tiago I."/>
            <person name="Alarico S."/>
            <person name="Pereira S.G."/>
            <person name="Coelho C."/>
            <person name="Maranha A."/>
            <person name="Empadinhas N."/>
        </authorList>
    </citation>
    <scope>NUCLEOTIDE SEQUENCE [LARGE SCALE GENOMIC DNA]</scope>
    <source>
        <strain evidence="7 10">22DIII</strain>
    </source>
</reference>
<organism evidence="6 9">
    <name type="scientific">Mycolicibacterium obuense</name>
    <dbReference type="NCBI Taxonomy" id="1807"/>
    <lineage>
        <taxon>Bacteria</taxon>
        <taxon>Bacillati</taxon>
        <taxon>Actinomycetota</taxon>
        <taxon>Actinomycetes</taxon>
        <taxon>Mycobacteriales</taxon>
        <taxon>Mycobacteriaceae</taxon>
        <taxon>Mycolicibacterium</taxon>
    </lineage>
</organism>
<keyword evidence="8" id="KW-1185">Reference proteome</keyword>
<evidence type="ECO:0000259" key="4">
    <source>
        <dbReference type="Pfam" id="PF26580"/>
    </source>
</evidence>
<dbReference type="InterPro" id="IPR058644">
    <property type="entry name" value="Mtb12-like_C"/>
</dbReference>
<reference evidence="6 9" key="1">
    <citation type="journal article" date="2015" name="Genome Biol. Evol.">
        <title>Characterization of Three Mycobacterium spp. with Potential Use in Bioremediation by Genome Sequencing and Comparative Genomics.</title>
        <authorList>
            <person name="Das S."/>
            <person name="Pettersson B.M."/>
            <person name="Behra P.R."/>
            <person name="Ramesh M."/>
            <person name="Dasgupta S."/>
            <person name="Bhattacharya A."/>
            <person name="Kirsebom L.A."/>
        </authorList>
    </citation>
    <scope>NUCLEOTIDE SEQUENCE [LARGE SCALE GENOMIC DNA]</scope>
    <source>
        <strain evidence="6 9">DSM 44075</strain>
    </source>
</reference>
<dbReference type="PATRIC" id="fig|1807.13.peg.5362"/>
<evidence type="ECO:0000313" key="9">
    <source>
        <dbReference type="Proteomes" id="UP000036313"/>
    </source>
</evidence>
<reference evidence="5 8" key="2">
    <citation type="submission" date="2015-04" db="EMBL/GenBank/DDBJ databases">
        <title>Genome sequence of Mycobacterium obuense UC1.</title>
        <authorList>
            <person name="Greninger A.L."/>
            <person name="Cunningham G."/>
            <person name="Chiu C.Y."/>
            <person name="Miller S."/>
        </authorList>
    </citation>
    <scope>NUCLEOTIDE SEQUENCE [LARGE SCALE GENOMIC DNA]</scope>
    <source>
        <strain evidence="5 8">UC1</strain>
    </source>
</reference>
<evidence type="ECO:0000256" key="2">
    <source>
        <dbReference type="ARBA" id="ARBA00093774"/>
    </source>
</evidence>
<dbReference type="Proteomes" id="UP000036313">
    <property type="component" value="Unassembled WGS sequence"/>
</dbReference>
<evidence type="ECO:0000256" key="1">
    <source>
        <dbReference type="ARBA" id="ARBA00022729"/>
    </source>
</evidence>